<accession>A0A6L6XYA5</accession>
<proteinExistence type="predicted"/>
<dbReference type="AlphaFoldDB" id="A0A6L6XYA5"/>
<dbReference type="Proteomes" id="UP000473525">
    <property type="component" value="Unassembled WGS sequence"/>
</dbReference>
<name>A0A6L6XYA5_9ACTN</name>
<gene>
    <name evidence="1" type="ORF">GON03_20855</name>
</gene>
<dbReference type="Pfam" id="PF13376">
    <property type="entry name" value="OmdA"/>
    <property type="match status" value="1"/>
</dbReference>
<evidence type="ECO:0000313" key="1">
    <source>
        <dbReference type="EMBL" id="MVQ51637.1"/>
    </source>
</evidence>
<sequence length="183" mass="20236">MEVLELPDSDAWERWLEAHHDTAPEAWLRVGKKGSGLTTVTMPEALDVALCFGWIDGQRRGLDEVSFLQRYCPRRARSTWSKVNVDKIAVLEAAGRMRPSGWAQVEAAQADGRWDAAYEPMRTASVPDDLAAAIATDPVADAAFRLLGKADRYDVMLPVLKATAPARREAAVRRAVERLRGGH</sequence>
<keyword evidence="2" id="KW-1185">Reference proteome</keyword>
<organism evidence="1 2">
    <name type="scientific">Nocardioides agri</name>
    <dbReference type="NCBI Taxonomy" id="2682843"/>
    <lineage>
        <taxon>Bacteria</taxon>
        <taxon>Bacillati</taxon>
        <taxon>Actinomycetota</taxon>
        <taxon>Actinomycetes</taxon>
        <taxon>Propionibacteriales</taxon>
        <taxon>Nocardioidaceae</taxon>
        <taxon>Nocardioides</taxon>
    </lineage>
</organism>
<comment type="caution">
    <text evidence="1">The sequence shown here is derived from an EMBL/GenBank/DDBJ whole genome shotgun (WGS) entry which is preliminary data.</text>
</comment>
<dbReference type="RefSeq" id="WP_157346591.1">
    <property type="nucleotide sequence ID" value="NZ_WSEK01000005.1"/>
</dbReference>
<protein>
    <submittedName>
        <fullName evidence="1">OmdA domain containing protein</fullName>
    </submittedName>
</protein>
<evidence type="ECO:0000313" key="2">
    <source>
        <dbReference type="Proteomes" id="UP000473525"/>
    </source>
</evidence>
<reference evidence="1 2" key="1">
    <citation type="submission" date="2019-12" db="EMBL/GenBank/DDBJ databases">
        <authorList>
            <person name="Huq M.A."/>
        </authorList>
    </citation>
    <scope>NUCLEOTIDE SEQUENCE [LARGE SCALE GENOMIC DNA]</scope>
    <source>
        <strain evidence="1 2">MAH-18</strain>
    </source>
</reference>
<dbReference type="EMBL" id="WSEK01000005">
    <property type="protein sequence ID" value="MVQ51637.1"/>
    <property type="molecule type" value="Genomic_DNA"/>
</dbReference>